<dbReference type="EMBL" id="BGPR01012130">
    <property type="protein sequence ID" value="GBN54707.1"/>
    <property type="molecule type" value="Genomic_DNA"/>
</dbReference>
<sequence length="185" mass="20867">TTILSPLSDDVPEKRSMKKNEIQQKLFCIHKRQEIITLDQLLLEFNVTYHEYVNIIRSGLKRDNKKGTVNIDKFKAAHLLPHSFNLSESKLASPRVDTSSPSPLTTEPLSEKLPVLVGELISLLSIKILYLPSTSSINKTTSNTSLITIEQLQRRVEVLKILSLLRSPHLSRPVHRLQPCPSSPS</sequence>
<name>A0A4Y2PWS0_ARAVE</name>
<dbReference type="AlphaFoldDB" id="A0A4Y2PWS0"/>
<evidence type="ECO:0000313" key="2">
    <source>
        <dbReference type="Proteomes" id="UP000499080"/>
    </source>
</evidence>
<feature type="non-terminal residue" evidence="1">
    <location>
        <position position="1"/>
    </location>
</feature>
<proteinExistence type="predicted"/>
<organism evidence="1 2">
    <name type="scientific">Araneus ventricosus</name>
    <name type="common">Orbweaver spider</name>
    <name type="synonym">Epeira ventricosa</name>
    <dbReference type="NCBI Taxonomy" id="182803"/>
    <lineage>
        <taxon>Eukaryota</taxon>
        <taxon>Metazoa</taxon>
        <taxon>Ecdysozoa</taxon>
        <taxon>Arthropoda</taxon>
        <taxon>Chelicerata</taxon>
        <taxon>Arachnida</taxon>
        <taxon>Araneae</taxon>
        <taxon>Araneomorphae</taxon>
        <taxon>Entelegynae</taxon>
        <taxon>Araneoidea</taxon>
        <taxon>Araneidae</taxon>
        <taxon>Araneus</taxon>
    </lineage>
</organism>
<keyword evidence="2" id="KW-1185">Reference proteome</keyword>
<accession>A0A4Y2PWS0</accession>
<dbReference type="Proteomes" id="UP000499080">
    <property type="component" value="Unassembled WGS sequence"/>
</dbReference>
<comment type="caution">
    <text evidence="1">The sequence shown here is derived from an EMBL/GenBank/DDBJ whole genome shotgun (WGS) entry which is preliminary data.</text>
</comment>
<protein>
    <submittedName>
        <fullName evidence="1">Uncharacterized protein</fullName>
    </submittedName>
</protein>
<evidence type="ECO:0000313" key="1">
    <source>
        <dbReference type="EMBL" id="GBN54707.1"/>
    </source>
</evidence>
<reference evidence="1 2" key="1">
    <citation type="journal article" date="2019" name="Sci. Rep.">
        <title>Orb-weaving spider Araneus ventricosus genome elucidates the spidroin gene catalogue.</title>
        <authorList>
            <person name="Kono N."/>
            <person name="Nakamura H."/>
            <person name="Ohtoshi R."/>
            <person name="Moran D.A.P."/>
            <person name="Shinohara A."/>
            <person name="Yoshida Y."/>
            <person name="Fujiwara M."/>
            <person name="Mori M."/>
            <person name="Tomita M."/>
            <person name="Arakawa K."/>
        </authorList>
    </citation>
    <scope>NUCLEOTIDE SEQUENCE [LARGE SCALE GENOMIC DNA]</scope>
</reference>
<gene>
    <name evidence="1" type="ORF">AVEN_206938-2_1</name>
</gene>